<dbReference type="EMBL" id="VJMH01005575">
    <property type="protein sequence ID" value="KAF0694326.1"/>
    <property type="molecule type" value="Genomic_DNA"/>
</dbReference>
<dbReference type="OrthoDB" id="2867539at2759"/>
<accession>A0A6A4YE89</accession>
<organism evidence="1">
    <name type="scientific">Aphanomyces stellatus</name>
    <dbReference type="NCBI Taxonomy" id="120398"/>
    <lineage>
        <taxon>Eukaryota</taxon>
        <taxon>Sar</taxon>
        <taxon>Stramenopiles</taxon>
        <taxon>Oomycota</taxon>
        <taxon>Saprolegniomycetes</taxon>
        <taxon>Saprolegniales</taxon>
        <taxon>Verrucalvaceae</taxon>
        <taxon>Aphanomyces</taxon>
    </lineage>
</organism>
<evidence type="ECO:0000313" key="1">
    <source>
        <dbReference type="EMBL" id="KAF0694326.1"/>
    </source>
</evidence>
<proteinExistence type="predicted"/>
<comment type="caution">
    <text evidence="1">The sequence shown here is derived from an EMBL/GenBank/DDBJ whole genome shotgun (WGS) entry which is preliminary data.</text>
</comment>
<protein>
    <submittedName>
        <fullName evidence="1">Uncharacterized protein</fullName>
    </submittedName>
</protein>
<sequence>ISKHLAVEQLLQVLEGGEGGVGDHDIQLPNCVPEYIQGMVIGHPTVLFINCVGEPCALVQGDVLFVEEIKLAYAFRKCGLGLFLLDQADTVLNGYMSLCLLMPCPLQFLAPNMNMPWRDYDEEMMPPQIAAAKAAHKAKFDSARTKIENRFKRLGFGRLELDTSKFLIRKYTLRRYEIQ</sequence>
<feature type="non-terminal residue" evidence="1">
    <location>
        <position position="1"/>
    </location>
</feature>
<reference evidence="1" key="1">
    <citation type="submission" date="2019-06" db="EMBL/GenBank/DDBJ databases">
        <title>Genomics analysis of Aphanomyces spp. identifies a new class of oomycete effector associated with host adaptation.</title>
        <authorList>
            <person name="Gaulin E."/>
        </authorList>
    </citation>
    <scope>NUCLEOTIDE SEQUENCE</scope>
    <source>
        <strain evidence="1">CBS 578.67</strain>
    </source>
</reference>
<dbReference type="AlphaFoldDB" id="A0A6A4YE89"/>
<name>A0A6A4YE89_9STRA</name>
<gene>
    <name evidence="1" type="ORF">As57867_014724</name>
</gene>